<dbReference type="GO" id="GO:0000049">
    <property type="term" value="F:tRNA binding"/>
    <property type="evidence" value="ECO:0007669"/>
    <property type="project" value="TreeGrafter"/>
</dbReference>
<evidence type="ECO:0000256" key="4">
    <source>
        <dbReference type="ARBA" id="ARBA00015492"/>
    </source>
</evidence>
<keyword evidence="7 13" id="KW-0819">tRNA processing</keyword>
<dbReference type="PANTHER" id="PTHR17490:SF16">
    <property type="entry name" value="THREONYLCARBAMOYL-AMP SYNTHASE"/>
    <property type="match status" value="1"/>
</dbReference>
<evidence type="ECO:0000256" key="2">
    <source>
        <dbReference type="ARBA" id="ARBA00007663"/>
    </source>
</evidence>
<feature type="binding site" evidence="14">
    <location>
        <position position="239"/>
    </location>
    <ligand>
        <name>ATP</name>
        <dbReference type="ChEBI" id="CHEBI:30616"/>
    </ligand>
</feature>
<comment type="catalytic activity">
    <reaction evidence="12 13">
        <text>L-threonine + hydrogencarbonate + ATP = L-threonylcarbamoyladenylate + diphosphate + H2O</text>
        <dbReference type="Rhea" id="RHEA:36407"/>
        <dbReference type="ChEBI" id="CHEBI:15377"/>
        <dbReference type="ChEBI" id="CHEBI:17544"/>
        <dbReference type="ChEBI" id="CHEBI:30616"/>
        <dbReference type="ChEBI" id="CHEBI:33019"/>
        <dbReference type="ChEBI" id="CHEBI:57926"/>
        <dbReference type="ChEBI" id="CHEBI:73682"/>
        <dbReference type="EC" id="2.7.7.87"/>
    </reaction>
</comment>
<keyword evidence="8 13" id="KW-0548">Nucleotidyltransferase</keyword>
<dbReference type="GO" id="GO:0003725">
    <property type="term" value="F:double-stranded RNA binding"/>
    <property type="evidence" value="ECO:0007669"/>
    <property type="project" value="UniProtKB-UniRule"/>
</dbReference>
<dbReference type="OrthoDB" id="9814580at2"/>
<proteinExistence type="inferred from homology"/>
<keyword evidence="6 13" id="KW-0808">Transferase</keyword>
<evidence type="ECO:0000256" key="9">
    <source>
        <dbReference type="ARBA" id="ARBA00022741"/>
    </source>
</evidence>
<feature type="binding site" evidence="14">
    <location>
        <position position="125"/>
    </location>
    <ligand>
        <name>L-threonine</name>
        <dbReference type="ChEBI" id="CHEBI:57926"/>
    </ligand>
</feature>
<dbReference type="InterPro" id="IPR005145">
    <property type="entry name" value="Sua5_C"/>
</dbReference>
<dbReference type="SUPFAM" id="SSF55821">
    <property type="entry name" value="YrdC/RibB"/>
    <property type="match status" value="1"/>
</dbReference>
<feature type="binding site" evidence="14">
    <location>
        <position position="185"/>
    </location>
    <ligand>
        <name>L-threonine</name>
        <dbReference type="ChEBI" id="CHEBI:57926"/>
    </ligand>
</feature>
<gene>
    <name evidence="16" type="ORF">ATSB10_10600</name>
</gene>
<accession>A0A160MZE6</accession>
<dbReference type="PATRIC" id="fig|445710.3.peg.1057"/>
<dbReference type="PANTHER" id="PTHR17490">
    <property type="entry name" value="SUA5"/>
    <property type="match status" value="1"/>
</dbReference>
<feature type="binding site" evidence="14">
    <location>
        <position position="62"/>
    </location>
    <ligand>
        <name>ATP</name>
        <dbReference type="ChEBI" id="CHEBI:30616"/>
    </ligand>
</feature>
<dbReference type="Gene3D" id="3.90.870.10">
    <property type="entry name" value="DHBP synthase"/>
    <property type="match status" value="1"/>
</dbReference>
<dbReference type="GO" id="GO:0005524">
    <property type="term" value="F:ATP binding"/>
    <property type="evidence" value="ECO:0007669"/>
    <property type="project" value="UniProtKB-UniRule"/>
</dbReference>
<feature type="binding site" evidence="14">
    <location>
        <position position="39"/>
    </location>
    <ligand>
        <name>L-threonine</name>
        <dbReference type="ChEBI" id="CHEBI:57926"/>
    </ligand>
</feature>
<dbReference type="EC" id="2.7.7.87" evidence="3 13"/>
<dbReference type="InterPro" id="IPR006070">
    <property type="entry name" value="Sua5-like_dom"/>
</dbReference>
<keyword evidence="17" id="KW-1185">Reference proteome</keyword>
<dbReference type="InterPro" id="IPR017945">
    <property type="entry name" value="DHBP_synth_RibB-like_a/b_dom"/>
</dbReference>
<dbReference type="GO" id="GO:0008033">
    <property type="term" value="P:tRNA processing"/>
    <property type="evidence" value="ECO:0007669"/>
    <property type="project" value="UniProtKB-KW"/>
</dbReference>
<protein>
    <recommendedName>
        <fullName evidence="4 13">Threonylcarbamoyl-AMP synthase</fullName>
        <shortName evidence="13">TC-AMP synthase</shortName>
        <ecNumber evidence="3 13">2.7.7.87</ecNumber>
    </recommendedName>
    <alternativeName>
        <fullName evidence="11 13">L-threonylcarbamoyladenylate synthase</fullName>
    </alternativeName>
</protein>
<evidence type="ECO:0000256" key="3">
    <source>
        <dbReference type="ARBA" id="ARBA00012584"/>
    </source>
</evidence>
<feature type="binding site" evidence="14">
    <location>
        <position position="147"/>
    </location>
    <ligand>
        <name>ATP</name>
        <dbReference type="ChEBI" id="CHEBI:30616"/>
    </ligand>
</feature>
<dbReference type="KEGG" id="dtx:ATSB10_10600"/>
<evidence type="ECO:0000256" key="13">
    <source>
        <dbReference type="PIRNR" id="PIRNR004930"/>
    </source>
</evidence>
<evidence type="ECO:0000256" key="8">
    <source>
        <dbReference type="ARBA" id="ARBA00022695"/>
    </source>
</evidence>
<feature type="binding site" evidence="14">
    <location>
        <position position="199"/>
    </location>
    <ligand>
        <name>ATP</name>
        <dbReference type="ChEBI" id="CHEBI:30616"/>
    </ligand>
</feature>
<feature type="binding site" evidence="14">
    <location>
        <position position="155"/>
    </location>
    <ligand>
        <name>ATP</name>
        <dbReference type="ChEBI" id="CHEBI:30616"/>
    </ligand>
</feature>
<dbReference type="Gene3D" id="3.40.50.11030">
    <property type="entry name" value="Threonylcarbamoyl-AMP synthase, C-terminal domain"/>
    <property type="match status" value="1"/>
</dbReference>
<dbReference type="GO" id="GO:0005737">
    <property type="term" value="C:cytoplasm"/>
    <property type="evidence" value="ECO:0007669"/>
    <property type="project" value="UniProtKB-SubCell"/>
</dbReference>
<dbReference type="PROSITE" id="PS51163">
    <property type="entry name" value="YRDC"/>
    <property type="match status" value="1"/>
</dbReference>
<dbReference type="EMBL" id="CP014841">
    <property type="protein sequence ID" value="AND68514.1"/>
    <property type="molecule type" value="Genomic_DNA"/>
</dbReference>
<evidence type="ECO:0000313" key="16">
    <source>
        <dbReference type="EMBL" id="AND68514.1"/>
    </source>
</evidence>
<reference evidence="16 17" key="1">
    <citation type="submission" date="2016-02" db="EMBL/GenBank/DDBJ databases">
        <title>Complete genome sequencing and analysis of ATSB10, Dyella thiooxydans isolated from rhizosphere soil of sunflower (Helianthus annuus L.).</title>
        <authorList>
            <person name="Lee Y."/>
            <person name="Hwangbo K."/>
            <person name="Chung H."/>
            <person name="Yoo J."/>
            <person name="Kim K.Y."/>
            <person name="Sa T.M."/>
            <person name="Um Y."/>
            <person name="Madhaiyan M."/>
        </authorList>
    </citation>
    <scope>NUCLEOTIDE SEQUENCE [LARGE SCALE GENOMIC DNA]</scope>
    <source>
        <strain evidence="16 17">ATSB10</strain>
    </source>
</reference>
<evidence type="ECO:0000256" key="5">
    <source>
        <dbReference type="ARBA" id="ARBA00022490"/>
    </source>
</evidence>
<evidence type="ECO:0000256" key="11">
    <source>
        <dbReference type="ARBA" id="ARBA00029774"/>
    </source>
</evidence>
<comment type="function">
    <text evidence="13">Required for the formation of a threonylcarbamoyl group on adenosine at position 37 (t(6)A37) in tRNAs that read codons beginning with adenine.</text>
</comment>
<feature type="domain" description="YrdC-like" evidence="15">
    <location>
        <begin position="17"/>
        <end position="203"/>
    </location>
</feature>
<dbReference type="Pfam" id="PF03481">
    <property type="entry name" value="Sua5_C"/>
    <property type="match status" value="1"/>
</dbReference>
<evidence type="ECO:0000256" key="6">
    <source>
        <dbReference type="ARBA" id="ARBA00022679"/>
    </source>
</evidence>
<dbReference type="AlphaFoldDB" id="A0A160MZE6"/>
<name>A0A160MZE6_9GAMM</name>
<evidence type="ECO:0000256" key="1">
    <source>
        <dbReference type="ARBA" id="ARBA00004496"/>
    </source>
</evidence>
<dbReference type="STRING" id="445710.ATSB10_10600"/>
<dbReference type="Proteomes" id="UP000077255">
    <property type="component" value="Chromosome"/>
</dbReference>
<evidence type="ECO:0000256" key="10">
    <source>
        <dbReference type="ARBA" id="ARBA00022840"/>
    </source>
</evidence>
<dbReference type="Pfam" id="PF01300">
    <property type="entry name" value="Sua5_yciO_yrdC"/>
    <property type="match status" value="1"/>
</dbReference>
<dbReference type="InterPro" id="IPR050156">
    <property type="entry name" value="TC-AMP_synthase_SUA5"/>
</dbReference>
<comment type="subcellular location">
    <subcellularLocation>
        <location evidence="1 13">Cytoplasm</location>
    </subcellularLocation>
</comment>
<comment type="similarity">
    <text evidence="2 13">Belongs to the SUA5 family.</text>
</comment>
<feature type="binding site" evidence="14">
    <location>
        <position position="71"/>
    </location>
    <ligand>
        <name>L-threonine</name>
        <dbReference type="ChEBI" id="CHEBI:57926"/>
    </ligand>
</feature>
<dbReference type="NCBIfam" id="TIGR00057">
    <property type="entry name" value="L-threonylcarbamoyladenylate synthase"/>
    <property type="match status" value="1"/>
</dbReference>
<dbReference type="InterPro" id="IPR010923">
    <property type="entry name" value="T(6)A37_SUA5"/>
</dbReference>
<organism evidence="16 17">
    <name type="scientific">Dyella thiooxydans</name>
    <dbReference type="NCBI Taxonomy" id="445710"/>
    <lineage>
        <taxon>Bacteria</taxon>
        <taxon>Pseudomonadati</taxon>
        <taxon>Pseudomonadota</taxon>
        <taxon>Gammaproteobacteria</taxon>
        <taxon>Lysobacterales</taxon>
        <taxon>Rhodanobacteraceae</taxon>
        <taxon>Dyella</taxon>
    </lineage>
</organism>
<dbReference type="PIRSF" id="PIRSF004930">
    <property type="entry name" value="Tln_factor_SUA5"/>
    <property type="match status" value="1"/>
</dbReference>
<evidence type="ECO:0000313" key="17">
    <source>
        <dbReference type="Proteomes" id="UP000077255"/>
    </source>
</evidence>
<sequence length="330" mass="35081">MKLRPLSADRPTKMPGRLQLARAAKALRAGKLVAFPTETVYGLGANGLDPQAVARIFEVKRRPRTSPLILHVDSIAAARALVTEWPDAAQQLAEAFWPGPLTLVLPRRDVVPNIVTGGGTHVGVRMPSHPVARALLEAAGVPVAAPSANRFTQISPTTAQHVRNGLGADVDVILDGGACTVGIESSVLALYGDGPVLLRPGGVSREAIEAVIGQPVALPGQAPAKGAVHAAPGMHFRHYSPRTMTLTAHPAMSVPSGTGALLTHRPGHYEHLPVTHLQVMPDQPVPYAQRLYAALHELDAHGYDWIAIDLPPDTPEWAAVRDRLKRAIAR</sequence>
<evidence type="ECO:0000256" key="12">
    <source>
        <dbReference type="ARBA" id="ARBA00048366"/>
    </source>
</evidence>
<evidence type="ECO:0000259" key="15">
    <source>
        <dbReference type="PROSITE" id="PS51163"/>
    </source>
</evidence>
<evidence type="ECO:0000256" key="7">
    <source>
        <dbReference type="ARBA" id="ARBA00022694"/>
    </source>
</evidence>
<dbReference type="GO" id="GO:0006450">
    <property type="term" value="P:regulation of translational fidelity"/>
    <property type="evidence" value="ECO:0007669"/>
    <property type="project" value="TreeGrafter"/>
</dbReference>
<keyword evidence="10 13" id="KW-0067">ATP-binding</keyword>
<dbReference type="RefSeq" id="WP_083966086.1">
    <property type="nucleotide sequence ID" value="NZ_CP014841.1"/>
</dbReference>
<keyword evidence="9 13" id="KW-0547">Nucleotide-binding</keyword>
<feature type="binding site" evidence="14">
    <location>
        <position position="145"/>
    </location>
    <ligand>
        <name>L-threonine</name>
        <dbReference type="ChEBI" id="CHEBI:57926"/>
    </ligand>
</feature>
<dbReference type="FunFam" id="3.90.870.10:FF:000009">
    <property type="entry name" value="Threonylcarbamoyl-AMP synthase, putative"/>
    <property type="match status" value="1"/>
</dbReference>
<dbReference type="InterPro" id="IPR038385">
    <property type="entry name" value="Sua5/YwlC_C"/>
</dbReference>
<dbReference type="GO" id="GO:0061710">
    <property type="term" value="F:L-threonylcarbamoyladenylate synthase"/>
    <property type="evidence" value="ECO:0007669"/>
    <property type="project" value="UniProtKB-EC"/>
</dbReference>
<evidence type="ECO:0000256" key="14">
    <source>
        <dbReference type="PIRSR" id="PIRSR004930-1"/>
    </source>
</evidence>
<keyword evidence="5 13" id="KW-0963">Cytoplasm</keyword>